<proteinExistence type="predicted"/>
<dbReference type="PROSITE" id="PS50297">
    <property type="entry name" value="ANK_REP_REGION"/>
    <property type="match status" value="2"/>
</dbReference>
<feature type="repeat" description="ANK" evidence="3">
    <location>
        <begin position="534"/>
        <end position="555"/>
    </location>
</feature>
<dbReference type="SUPFAM" id="SSF140860">
    <property type="entry name" value="Pseudo ankyrin repeat-like"/>
    <property type="match status" value="1"/>
</dbReference>
<evidence type="ECO:0000313" key="6">
    <source>
        <dbReference type="Proteomes" id="UP000472727"/>
    </source>
</evidence>
<evidence type="ECO:0000313" key="5">
    <source>
        <dbReference type="EMBL" id="KAF3217966.1"/>
    </source>
</evidence>
<evidence type="ECO:0000256" key="3">
    <source>
        <dbReference type="PROSITE-ProRule" id="PRU00023"/>
    </source>
</evidence>
<dbReference type="InterPro" id="IPR002110">
    <property type="entry name" value="Ankyrin_rpt"/>
</dbReference>
<reference evidence="6 7" key="1">
    <citation type="submission" date="2019-06" db="EMBL/GenBank/DDBJ databases">
        <authorList>
            <person name="Palmer J.M."/>
        </authorList>
    </citation>
    <scope>NUCLEOTIDE SEQUENCE [LARGE SCALE GENOMIC DNA]</scope>
    <source>
        <strain evidence="4 6">TWF106</strain>
        <strain evidence="5 7">TWF191</strain>
    </source>
</reference>
<dbReference type="EMBL" id="WIPF01000056">
    <property type="protein sequence ID" value="KAF3217966.1"/>
    <property type="molecule type" value="Genomic_DNA"/>
</dbReference>
<sequence length="1246" mass="140884">MEPAIEDNLDKITRELQFCPSRIWQVVKDLEGNGLEKFVKFLHDLRDKQCTGSHTGHEICGFDFCEKSRLDFTGVAQRHVCYAKNCGKYDFDISRLDEAVDKGELTAWALDCSKPIERPTPYMAVSHVWSDGTGSGPWASGKVNRCLYDFFVGIARRFQCDGIWWDTISIPTGKTTRGKAIATMHRNYKSARITLVHDAFLLKWKWVDAVTAFFAISISPWFSRGWTALELAKSLKVKIIFRDNVIKDLDEDILSEVKSSTQEHDKIVFERIQNLRERAITSIDQLLGVIGSRNTSWPRDVAIISAQLVGIFVEPRLPQQKIYQEILKKIGEIKTEHLFHNSLTMTGGFQWCPMNLLEMPSAIATPAYSKLNVTKGGDVEGKWLWSRDIKALENIVMLGNMHQAQRFKVDRVLRDLGKINGEPRYRILVDPIYKDKDVFKALLVLDVKLHMKNVEFVASLKFYNPLKLRAGWWNEGDVTIVGKNVAQNLQNATTPAEAESLDKDTELLVAAQNGDIKGLQKRLDSASPYAKDKFGMTPLHLAARDGRTEFVTELMGLHDAPTLRHEDGYSWTPLNHAVWHRHEGIIEAILDHHKFIGESLNDRDRLGQTVLHLAAERADRKIIEKFGIKRDQSVRIDIRCNSGQNIFHRAALGGRPEVIKELWEWAVEFYQNDRSRASKMMLEVPDYSGQTPLHLAAQQGYWDVACELADLAPPLLEMKNQNHLTPLEVAVKNNEQKIVEGLHRRIIGRPSDISHPVVKPALLRAAQLGYGPLVDILWRDDYIGYKDKYGFTPFLRAVSNGHEEVVSALIKKMKLATVPRDMEQSPLILAAKNGHAEVVKHLLKKKVANIEDADMAGWTALSWAAESGHLAVTRKLCNKGCEINHQTNEGFTPLELAYTSEAEGRLDVMSYLIMKGADRRSVDISELLLSAAEKGNSSLIAELTKNILNEDESLECRNREGRTPLALAACNDHVSVVKILLRKKANTEAEDNEKKTPLQLAVNAARGNDINSVVEIFLGIQGQEHLIERLSVPEASKVLRTALQRKYAPIAKLALERSRADVHYPEGISTPFEYAIEWGETTVLDILIRKASMVPEPNINRVMNLILNIEGRGDLLLKLIKAKVLPIKKDQKKRVLEYAVKNGPLKLAEEILQKELIVEFTDPNNLTRLFGAIASKTRPRNKRYTVMPRKPEPTNFATIKVRSRGYTSPETPQTPDEEFSIEGTREEIIEKLLEYGADMEARDENQ</sequence>
<dbReference type="PROSITE" id="PS50088">
    <property type="entry name" value="ANK_REPEAT"/>
    <property type="match status" value="3"/>
</dbReference>
<dbReference type="InterPro" id="IPR036770">
    <property type="entry name" value="Ankyrin_rpt-contain_sf"/>
</dbReference>
<dbReference type="PANTHER" id="PTHR24166:SF48">
    <property type="entry name" value="PROTEIN VAPYRIN"/>
    <property type="match status" value="1"/>
</dbReference>
<dbReference type="SMART" id="SM00248">
    <property type="entry name" value="ANK"/>
    <property type="match status" value="14"/>
</dbReference>
<protein>
    <submittedName>
        <fullName evidence="4">Uncharacterized protein</fullName>
    </submittedName>
</protein>
<accession>A0A6G1MB40</accession>
<organism evidence="4 6">
    <name type="scientific">Orbilia oligospora</name>
    <name type="common">Nematode-trapping fungus</name>
    <name type="synonym">Arthrobotrys oligospora</name>
    <dbReference type="NCBI Taxonomy" id="2813651"/>
    <lineage>
        <taxon>Eukaryota</taxon>
        <taxon>Fungi</taxon>
        <taxon>Dikarya</taxon>
        <taxon>Ascomycota</taxon>
        <taxon>Pezizomycotina</taxon>
        <taxon>Orbiliomycetes</taxon>
        <taxon>Orbiliales</taxon>
        <taxon>Orbiliaceae</taxon>
        <taxon>Orbilia</taxon>
    </lineage>
</organism>
<dbReference type="Gene3D" id="1.25.40.20">
    <property type="entry name" value="Ankyrin repeat-containing domain"/>
    <property type="match status" value="5"/>
</dbReference>
<dbReference type="Pfam" id="PF00023">
    <property type="entry name" value="Ank"/>
    <property type="match status" value="1"/>
</dbReference>
<dbReference type="SUPFAM" id="SSF48403">
    <property type="entry name" value="Ankyrin repeat"/>
    <property type="match status" value="2"/>
</dbReference>
<name>A0A6G1MB40_ORBOL</name>
<dbReference type="PANTHER" id="PTHR24166">
    <property type="entry name" value="ROLLING PEBBLES, ISOFORM B"/>
    <property type="match status" value="1"/>
</dbReference>
<keyword evidence="2 3" id="KW-0040">ANK repeat</keyword>
<feature type="repeat" description="ANK" evidence="3">
    <location>
        <begin position="960"/>
        <end position="992"/>
    </location>
</feature>
<evidence type="ECO:0000313" key="4">
    <source>
        <dbReference type="EMBL" id="KAF3209577.1"/>
    </source>
</evidence>
<evidence type="ECO:0000256" key="2">
    <source>
        <dbReference type="ARBA" id="ARBA00023043"/>
    </source>
</evidence>
<keyword evidence="1" id="KW-0677">Repeat</keyword>
<evidence type="ECO:0000313" key="7">
    <source>
        <dbReference type="Proteomes" id="UP000483672"/>
    </source>
</evidence>
<feature type="repeat" description="ANK" evidence="3">
    <location>
        <begin position="856"/>
        <end position="888"/>
    </location>
</feature>
<dbReference type="Pfam" id="PF12796">
    <property type="entry name" value="Ank_2"/>
    <property type="match status" value="3"/>
</dbReference>
<dbReference type="Proteomes" id="UP000472727">
    <property type="component" value="Unassembled WGS sequence"/>
</dbReference>
<dbReference type="EMBL" id="WIWS01000085">
    <property type="protein sequence ID" value="KAF3209577.1"/>
    <property type="molecule type" value="Genomic_DNA"/>
</dbReference>
<dbReference type="PRINTS" id="PR01415">
    <property type="entry name" value="ANKYRIN"/>
</dbReference>
<dbReference type="Proteomes" id="UP000483672">
    <property type="component" value="Unassembled WGS sequence"/>
</dbReference>
<gene>
    <name evidence="4" type="ORF">TWF106_010931</name>
    <name evidence="5" type="ORF">TWF191_008383</name>
</gene>
<dbReference type="AlphaFoldDB" id="A0A6G1MB40"/>
<comment type="caution">
    <text evidence="4">The sequence shown here is derived from an EMBL/GenBank/DDBJ whole genome shotgun (WGS) entry which is preliminary data.</text>
</comment>
<evidence type="ECO:0000256" key="1">
    <source>
        <dbReference type="ARBA" id="ARBA00022737"/>
    </source>
</evidence>
<dbReference type="InterPro" id="IPR050889">
    <property type="entry name" value="Dendritic_Spine_Reg/Scaffold"/>
</dbReference>